<evidence type="ECO:0000256" key="2">
    <source>
        <dbReference type="ARBA" id="ARBA00022737"/>
    </source>
</evidence>
<dbReference type="PANTHER" id="PTHR47932:SF63">
    <property type="entry name" value="OS08G0290000 PROTEIN"/>
    <property type="match status" value="1"/>
</dbReference>
<name>A0ABR2FUS5_9ROSI</name>
<dbReference type="InterPro" id="IPR002885">
    <property type="entry name" value="PPR_rpt"/>
</dbReference>
<dbReference type="PROSITE" id="PS51375">
    <property type="entry name" value="PPR"/>
    <property type="match status" value="1"/>
</dbReference>
<dbReference type="PANTHER" id="PTHR47932">
    <property type="entry name" value="ATPASE EXPRESSION PROTEIN 3"/>
    <property type="match status" value="1"/>
</dbReference>
<gene>
    <name evidence="4" type="ORF">V6N12_022470</name>
</gene>
<accession>A0ABR2FUS5</accession>
<dbReference type="NCBIfam" id="TIGR00756">
    <property type="entry name" value="PPR"/>
    <property type="match status" value="1"/>
</dbReference>
<organism evidence="4 5">
    <name type="scientific">Hibiscus sabdariffa</name>
    <name type="common">roselle</name>
    <dbReference type="NCBI Taxonomy" id="183260"/>
    <lineage>
        <taxon>Eukaryota</taxon>
        <taxon>Viridiplantae</taxon>
        <taxon>Streptophyta</taxon>
        <taxon>Embryophyta</taxon>
        <taxon>Tracheophyta</taxon>
        <taxon>Spermatophyta</taxon>
        <taxon>Magnoliopsida</taxon>
        <taxon>eudicotyledons</taxon>
        <taxon>Gunneridae</taxon>
        <taxon>Pentapetalae</taxon>
        <taxon>rosids</taxon>
        <taxon>malvids</taxon>
        <taxon>Malvales</taxon>
        <taxon>Malvaceae</taxon>
        <taxon>Malvoideae</taxon>
        <taxon>Hibiscus</taxon>
    </lineage>
</organism>
<feature type="repeat" description="PPR" evidence="3">
    <location>
        <begin position="31"/>
        <end position="65"/>
    </location>
</feature>
<proteinExistence type="inferred from homology"/>
<dbReference type="InterPro" id="IPR011990">
    <property type="entry name" value="TPR-like_helical_dom_sf"/>
</dbReference>
<dbReference type="Proteomes" id="UP001472677">
    <property type="component" value="Unassembled WGS sequence"/>
</dbReference>
<sequence length="93" mass="10668">MDSAKKCKARDVTEAVLLLSPIMENRDFQPSITVCNAVLDCLCKNNSLKEALDHFYRLKEKLIKPDTTTYNSLIHFTLSLGQQKRAFFLLTEM</sequence>
<protein>
    <recommendedName>
        <fullName evidence="6">Pentatricopeptide repeat-containing protein</fullName>
    </recommendedName>
</protein>
<dbReference type="EMBL" id="JBBPBM010000004">
    <property type="protein sequence ID" value="KAK8588011.1"/>
    <property type="molecule type" value="Genomic_DNA"/>
</dbReference>
<evidence type="ECO:0000256" key="1">
    <source>
        <dbReference type="ARBA" id="ARBA00007626"/>
    </source>
</evidence>
<evidence type="ECO:0000256" key="3">
    <source>
        <dbReference type="PROSITE-ProRule" id="PRU00708"/>
    </source>
</evidence>
<dbReference type="Pfam" id="PF13041">
    <property type="entry name" value="PPR_2"/>
    <property type="match status" value="1"/>
</dbReference>
<keyword evidence="2" id="KW-0677">Repeat</keyword>
<comment type="caution">
    <text evidence="4">The sequence shown here is derived from an EMBL/GenBank/DDBJ whole genome shotgun (WGS) entry which is preliminary data.</text>
</comment>
<evidence type="ECO:0000313" key="5">
    <source>
        <dbReference type="Proteomes" id="UP001472677"/>
    </source>
</evidence>
<comment type="similarity">
    <text evidence="1">Belongs to the PPR family. P subfamily.</text>
</comment>
<evidence type="ECO:0000313" key="4">
    <source>
        <dbReference type="EMBL" id="KAK8588011.1"/>
    </source>
</evidence>
<evidence type="ECO:0008006" key="6">
    <source>
        <dbReference type="Google" id="ProtNLM"/>
    </source>
</evidence>
<keyword evidence="5" id="KW-1185">Reference proteome</keyword>
<reference evidence="4 5" key="1">
    <citation type="journal article" date="2024" name="G3 (Bethesda)">
        <title>Genome assembly of Hibiscus sabdariffa L. provides insights into metabolisms of medicinal natural products.</title>
        <authorList>
            <person name="Kim T."/>
        </authorList>
    </citation>
    <scope>NUCLEOTIDE SEQUENCE [LARGE SCALE GENOMIC DNA]</scope>
    <source>
        <strain evidence="4">TK-2024</strain>
        <tissue evidence="4">Old leaves</tissue>
    </source>
</reference>
<dbReference type="Gene3D" id="1.25.40.10">
    <property type="entry name" value="Tetratricopeptide repeat domain"/>
    <property type="match status" value="1"/>
</dbReference>